<evidence type="ECO:0000256" key="2">
    <source>
        <dbReference type="ARBA" id="ARBA00022729"/>
    </source>
</evidence>
<protein>
    <recommendedName>
        <fullName evidence="4">Leucine-binding protein domain-containing protein</fullName>
    </recommendedName>
</protein>
<dbReference type="PROSITE" id="PS51257">
    <property type="entry name" value="PROKAR_LIPOPROTEIN"/>
    <property type="match status" value="1"/>
</dbReference>
<dbReference type="InterPro" id="IPR000709">
    <property type="entry name" value="Leu_Ile_Val-bd"/>
</dbReference>
<reference evidence="5" key="1">
    <citation type="submission" date="2018-06" db="EMBL/GenBank/DDBJ databases">
        <authorList>
            <person name="Zhirakovskaya E."/>
        </authorList>
    </citation>
    <scope>NUCLEOTIDE SEQUENCE</scope>
</reference>
<dbReference type="SUPFAM" id="SSF53822">
    <property type="entry name" value="Periplasmic binding protein-like I"/>
    <property type="match status" value="1"/>
</dbReference>
<dbReference type="Pfam" id="PF13458">
    <property type="entry name" value="Peripla_BP_6"/>
    <property type="match status" value="1"/>
</dbReference>
<dbReference type="GO" id="GO:0006865">
    <property type="term" value="P:amino acid transport"/>
    <property type="evidence" value="ECO:0007669"/>
    <property type="project" value="UniProtKB-KW"/>
</dbReference>
<evidence type="ECO:0000259" key="4">
    <source>
        <dbReference type="Pfam" id="PF13458"/>
    </source>
</evidence>
<keyword evidence="3" id="KW-0029">Amino-acid transport</keyword>
<organism evidence="5">
    <name type="scientific">hydrothermal vent metagenome</name>
    <dbReference type="NCBI Taxonomy" id="652676"/>
    <lineage>
        <taxon>unclassified sequences</taxon>
        <taxon>metagenomes</taxon>
        <taxon>ecological metagenomes</taxon>
    </lineage>
</organism>
<evidence type="ECO:0000256" key="3">
    <source>
        <dbReference type="ARBA" id="ARBA00022970"/>
    </source>
</evidence>
<accession>A0A3B0SM63</accession>
<keyword evidence="1" id="KW-0813">Transport</keyword>
<sequence>MKRSWLKTLSFTLALALVVSACSAGNETTNTTAGSTEAPTATTADTGPIKIGLLTSLTATFAPWGVSARDGMRLAVEEINAAGGVDGRMIELIERDDQSNPEEGASGFERLVEDGVVAIGGTISSDVGLSTSRLAEELKVPLFLIKAGSDAILTTDSRYTFRTCLPAAPMIAGPVAQYVAATGVTKVGAIVADYAWGQAVKSALETEFAGVDGVELQIEVAPVPEKDFAAYLRRLQDFGAQIVVATGHPPGGVSITKQSDDFGMDVPVTGSWNPLGLIVGAVGDQAFDRYADFACVNYDSAEYQDLARRYLAFSENTFMEDDAVAGYGIVQAVAEAVGAVGDDPVEVAKYMHANTFDIPGYSFPLQWTEWGELAAAQVTFVVIREQEPPDGVNPGANWYPELLLLSDPLTPYVP</sequence>
<name>A0A3B0SM63_9ZZZZ</name>
<dbReference type="PRINTS" id="PR00337">
    <property type="entry name" value="LEUILEVALBP"/>
</dbReference>
<dbReference type="AlphaFoldDB" id="A0A3B0SM63"/>
<proteinExistence type="predicted"/>
<dbReference type="EMBL" id="UOEK01000315">
    <property type="protein sequence ID" value="VAW05333.1"/>
    <property type="molecule type" value="Genomic_DNA"/>
</dbReference>
<feature type="domain" description="Leucine-binding protein" evidence="4">
    <location>
        <begin position="48"/>
        <end position="368"/>
    </location>
</feature>
<evidence type="ECO:0000313" key="5">
    <source>
        <dbReference type="EMBL" id="VAW05333.1"/>
    </source>
</evidence>
<keyword evidence="2" id="KW-0732">Signal</keyword>
<dbReference type="PANTHER" id="PTHR30483">
    <property type="entry name" value="LEUCINE-SPECIFIC-BINDING PROTEIN"/>
    <property type="match status" value="1"/>
</dbReference>
<dbReference type="PANTHER" id="PTHR30483:SF6">
    <property type="entry name" value="PERIPLASMIC BINDING PROTEIN OF ABC TRANSPORTER FOR NATURAL AMINO ACIDS"/>
    <property type="match status" value="1"/>
</dbReference>
<dbReference type="InterPro" id="IPR028082">
    <property type="entry name" value="Peripla_BP_I"/>
</dbReference>
<dbReference type="InterPro" id="IPR028081">
    <property type="entry name" value="Leu-bd"/>
</dbReference>
<dbReference type="InterPro" id="IPR051010">
    <property type="entry name" value="BCAA_transport"/>
</dbReference>
<dbReference type="Gene3D" id="3.40.50.2300">
    <property type="match status" value="2"/>
</dbReference>
<evidence type="ECO:0000256" key="1">
    <source>
        <dbReference type="ARBA" id="ARBA00022448"/>
    </source>
</evidence>
<gene>
    <name evidence="5" type="ORF">MNBD_ACTINO02-3091</name>
</gene>